<proteinExistence type="predicted"/>
<evidence type="ECO:0000313" key="2">
    <source>
        <dbReference type="EMBL" id="MBB4938424.1"/>
    </source>
</evidence>
<comment type="caution">
    <text evidence="2">The sequence shown here is derived from an EMBL/GenBank/DDBJ whole genome shotgun (WGS) entry which is preliminary data.</text>
</comment>
<feature type="signal peptide" evidence="1">
    <location>
        <begin position="1"/>
        <end position="28"/>
    </location>
</feature>
<reference evidence="2 3" key="1">
    <citation type="submission" date="2020-08" db="EMBL/GenBank/DDBJ databases">
        <title>Sequencing the genomes of 1000 actinobacteria strains.</title>
        <authorList>
            <person name="Klenk H.-P."/>
        </authorList>
    </citation>
    <scope>NUCLEOTIDE SEQUENCE [LARGE SCALE GENOMIC DNA]</scope>
    <source>
        <strain evidence="2 3">DSM 43023</strain>
    </source>
</reference>
<organism evidence="2 3">
    <name type="scientific">Streptosporangium album</name>
    <dbReference type="NCBI Taxonomy" id="47479"/>
    <lineage>
        <taxon>Bacteria</taxon>
        <taxon>Bacillati</taxon>
        <taxon>Actinomycetota</taxon>
        <taxon>Actinomycetes</taxon>
        <taxon>Streptosporangiales</taxon>
        <taxon>Streptosporangiaceae</taxon>
        <taxon>Streptosporangium</taxon>
    </lineage>
</organism>
<accession>A0A7W7RUE7</accession>
<feature type="chain" id="PRO_5039325166" evidence="1">
    <location>
        <begin position="29"/>
        <end position="61"/>
    </location>
</feature>
<dbReference type="RefSeq" id="WP_184754598.1">
    <property type="nucleotide sequence ID" value="NZ_BAABEK010000048.1"/>
</dbReference>
<sequence>MNLKHPPAARKLSLAVAACVLALTMTWAAPSDSTRAAAQTRVGCISTPDEYLTAWNNRQIR</sequence>
<dbReference type="EMBL" id="JACHJU010000001">
    <property type="protein sequence ID" value="MBB4938424.1"/>
    <property type="molecule type" value="Genomic_DNA"/>
</dbReference>
<gene>
    <name evidence="2" type="ORF">FHR32_002729</name>
</gene>
<dbReference type="Proteomes" id="UP000534286">
    <property type="component" value="Unassembled WGS sequence"/>
</dbReference>
<keyword evidence="1" id="KW-0732">Signal</keyword>
<evidence type="ECO:0000256" key="1">
    <source>
        <dbReference type="SAM" id="SignalP"/>
    </source>
</evidence>
<keyword evidence="3" id="KW-1185">Reference proteome</keyword>
<dbReference type="AlphaFoldDB" id="A0A7W7RUE7"/>
<name>A0A7W7RUE7_9ACTN</name>
<evidence type="ECO:0000313" key="3">
    <source>
        <dbReference type="Proteomes" id="UP000534286"/>
    </source>
</evidence>
<protein>
    <submittedName>
        <fullName evidence="2">Uncharacterized protein</fullName>
    </submittedName>
</protein>